<dbReference type="EMBL" id="BRZM01002612">
    <property type="protein sequence ID" value="GLD74975.1"/>
    <property type="molecule type" value="Genomic_DNA"/>
</dbReference>
<dbReference type="Proteomes" id="UP001279410">
    <property type="component" value="Unassembled WGS sequence"/>
</dbReference>
<dbReference type="PANTHER" id="PTHR15427:SF40">
    <property type="entry name" value="MULTIMERIN-2 PRECURSOR"/>
    <property type="match status" value="1"/>
</dbReference>
<dbReference type="PANTHER" id="PTHR15427">
    <property type="entry name" value="EMILIN ELASTIN MICROFIBRIL INTERFACE-LOCATED PROTEIN ELASTIN MICROFIBRIL INTERFACER"/>
    <property type="match status" value="1"/>
</dbReference>
<evidence type="ECO:0000256" key="1">
    <source>
        <dbReference type="ARBA" id="ARBA00004498"/>
    </source>
</evidence>
<dbReference type="Gene3D" id="2.60.120.40">
    <property type="match status" value="2"/>
</dbReference>
<dbReference type="InterPro" id="IPR050392">
    <property type="entry name" value="Collagen/C1q_domain"/>
</dbReference>
<dbReference type="PROSITE" id="PS50871">
    <property type="entry name" value="C1Q"/>
    <property type="match status" value="1"/>
</dbReference>
<sequence>MYVIPSYLRMKNVDELKEKTIVAFSATSRIWPVPWPLDGDTTLVSWRPDCQVSSAPVEGSLFLSSPTTLEDAGYTLALLKRGPVIRTSDHASADTADNGNRSGHQELKTGDQVDVLLAAGGSYLSIKSAHHLQWVSDPSNVKIGISKSLMTKKTVVAFSAMAEYGGAFGPFDEDKTVVYNMQTTNIGNAYNTSTGVFTAPVAEMACLEDRLKACEEKIADLVGKEKTMVAFSAAAEYGGAHGPFDGDTTLVYNALIANVGDAYSASTGVFTAPVEGVYCFIFSYHAGGHKFAHLALLKNGEAVIRTLQACEQKIADLIEKEKTIVAFSAAAEYGGAHGPFNRETVLVYNKLFANVGNAYSNST</sequence>
<organism evidence="5 6">
    <name type="scientific">Lates japonicus</name>
    <name type="common">Japanese lates</name>
    <dbReference type="NCBI Taxonomy" id="270547"/>
    <lineage>
        <taxon>Eukaryota</taxon>
        <taxon>Metazoa</taxon>
        <taxon>Chordata</taxon>
        <taxon>Craniata</taxon>
        <taxon>Vertebrata</taxon>
        <taxon>Euteleostomi</taxon>
        <taxon>Actinopterygii</taxon>
        <taxon>Neopterygii</taxon>
        <taxon>Teleostei</taxon>
        <taxon>Neoteleostei</taxon>
        <taxon>Acanthomorphata</taxon>
        <taxon>Carangaria</taxon>
        <taxon>Carangaria incertae sedis</taxon>
        <taxon>Centropomidae</taxon>
        <taxon>Lates</taxon>
    </lineage>
</organism>
<dbReference type="SMART" id="SM00110">
    <property type="entry name" value="C1Q"/>
    <property type="match status" value="1"/>
</dbReference>
<comment type="subcellular location">
    <subcellularLocation>
        <location evidence="1">Secreted</location>
        <location evidence="1">Extracellular space</location>
        <location evidence="1">Extracellular matrix</location>
    </subcellularLocation>
</comment>
<dbReference type="AlphaFoldDB" id="A0AAD3NNC4"/>
<dbReference type="InterPro" id="IPR001073">
    <property type="entry name" value="C1q_dom"/>
</dbReference>
<keyword evidence="3" id="KW-0272">Extracellular matrix</keyword>
<feature type="non-terminal residue" evidence="5">
    <location>
        <position position="1"/>
    </location>
</feature>
<keyword evidence="2" id="KW-0964">Secreted</keyword>
<proteinExistence type="predicted"/>
<keyword evidence="6" id="KW-1185">Reference proteome</keyword>
<evidence type="ECO:0000313" key="6">
    <source>
        <dbReference type="Proteomes" id="UP001279410"/>
    </source>
</evidence>
<dbReference type="InterPro" id="IPR008983">
    <property type="entry name" value="Tumour_necrosis_fac-like_dom"/>
</dbReference>
<accession>A0AAD3NNC4</accession>
<protein>
    <submittedName>
        <fullName evidence="5">Complement C1q-like protein 4</fullName>
    </submittedName>
</protein>
<evidence type="ECO:0000313" key="5">
    <source>
        <dbReference type="EMBL" id="GLD74975.1"/>
    </source>
</evidence>
<feature type="domain" description="C1q" evidence="4">
    <location>
        <begin position="224"/>
        <end position="363"/>
    </location>
</feature>
<evidence type="ECO:0000256" key="3">
    <source>
        <dbReference type="ARBA" id="ARBA00022530"/>
    </source>
</evidence>
<dbReference type="Pfam" id="PF00386">
    <property type="entry name" value="C1q"/>
    <property type="match status" value="1"/>
</dbReference>
<reference evidence="5" key="1">
    <citation type="submission" date="2022-08" db="EMBL/GenBank/DDBJ databases">
        <title>Genome sequencing of akame (Lates japonicus).</title>
        <authorList>
            <person name="Hashiguchi Y."/>
            <person name="Takahashi H."/>
        </authorList>
    </citation>
    <scope>NUCLEOTIDE SEQUENCE</scope>
    <source>
        <strain evidence="5">Kochi</strain>
    </source>
</reference>
<name>A0AAD3NNC4_LATJO</name>
<dbReference type="SUPFAM" id="SSF49842">
    <property type="entry name" value="TNF-like"/>
    <property type="match status" value="2"/>
</dbReference>
<comment type="caution">
    <text evidence="5">The sequence shown here is derived from an EMBL/GenBank/DDBJ whole genome shotgun (WGS) entry which is preliminary data.</text>
</comment>
<evidence type="ECO:0000256" key="2">
    <source>
        <dbReference type="ARBA" id="ARBA00022525"/>
    </source>
</evidence>
<evidence type="ECO:0000259" key="4">
    <source>
        <dbReference type="PROSITE" id="PS50871"/>
    </source>
</evidence>
<gene>
    <name evidence="5" type="ORF">AKAME5_002630700</name>
</gene>